<dbReference type="PANTHER" id="PTHR34298">
    <property type="entry name" value="SEGREGATION AND CONDENSATION PROTEIN B"/>
    <property type="match status" value="1"/>
</dbReference>
<dbReference type="AlphaFoldDB" id="A0A4V2SNM1"/>
<dbReference type="NCBIfam" id="TIGR00281">
    <property type="entry name" value="SMC-Scp complex subunit ScpB"/>
    <property type="match status" value="1"/>
</dbReference>
<protein>
    <recommendedName>
        <fullName evidence="5">Segregation and condensation protein B</fullName>
    </recommendedName>
</protein>
<evidence type="ECO:0000256" key="5">
    <source>
        <dbReference type="HAMAP-Rule" id="MF_01804"/>
    </source>
</evidence>
<proteinExistence type="inferred from homology"/>
<dbReference type="GO" id="GO:0005737">
    <property type="term" value="C:cytoplasm"/>
    <property type="evidence" value="ECO:0007669"/>
    <property type="project" value="UniProtKB-SubCell"/>
</dbReference>
<gene>
    <name evidence="5" type="primary">scpB</name>
    <name evidence="6" type="ORF">EV207_102187</name>
</gene>
<keyword evidence="7" id="KW-1185">Reference proteome</keyword>
<dbReference type="PIRSF" id="PIRSF019345">
    <property type="entry name" value="ScpB"/>
    <property type="match status" value="1"/>
</dbReference>
<comment type="caution">
    <text evidence="6">The sequence shown here is derived from an EMBL/GenBank/DDBJ whole genome shotgun (WGS) entry which is preliminary data.</text>
</comment>
<dbReference type="InterPro" id="IPR036388">
    <property type="entry name" value="WH-like_DNA-bd_sf"/>
</dbReference>
<evidence type="ECO:0000256" key="4">
    <source>
        <dbReference type="ARBA" id="ARBA00023306"/>
    </source>
</evidence>
<reference evidence="6 7" key="1">
    <citation type="submission" date="2019-03" db="EMBL/GenBank/DDBJ databases">
        <title>Genomic Encyclopedia of Type Strains, Phase IV (KMG-IV): sequencing the most valuable type-strain genomes for metagenomic binning, comparative biology and taxonomic classification.</title>
        <authorList>
            <person name="Goeker M."/>
        </authorList>
    </citation>
    <scope>NUCLEOTIDE SEQUENCE [LARGE SCALE GENOMIC DNA]</scope>
    <source>
        <strain evidence="6 7">DSM 19377</strain>
    </source>
</reference>
<evidence type="ECO:0000313" key="6">
    <source>
        <dbReference type="EMBL" id="TCP31696.1"/>
    </source>
</evidence>
<dbReference type="Gene3D" id="1.10.10.10">
    <property type="entry name" value="Winged helix-like DNA-binding domain superfamily/Winged helix DNA-binding domain"/>
    <property type="match status" value="2"/>
</dbReference>
<evidence type="ECO:0000313" key="7">
    <source>
        <dbReference type="Proteomes" id="UP000295416"/>
    </source>
</evidence>
<keyword evidence="4 5" id="KW-0131">Cell cycle</keyword>
<keyword evidence="3 5" id="KW-0159">Chromosome partition</keyword>
<comment type="similarity">
    <text evidence="5">Belongs to the ScpB family.</text>
</comment>
<evidence type="ECO:0000256" key="2">
    <source>
        <dbReference type="ARBA" id="ARBA00022618"/>
    </source>
</evidence>
<dbReference type="InterPro" id="IPR036390">
    <property type="entry name" value="WH_DNA-bd_sf"/>
</dbReference>
<sequence length="194" mass="21520">MKSTEMKAVIEGLLYVSGEDGLLLEQIESVIGVNGSDARALVEEMKQDWENDAKGLMIIDIAGGYQLTTKPFLADYFEKFVEAPRRSSLSQAALETLAIIAYKQPISRADIEDIRGVKSEKAIQTLVSRELVKEAGRAEGTGRAILYGVTTMFLTYFGLKSLEELPPLVPEEEDQSDEASDLFYENFRQTVEGL</sequence>
<dbReference type="EMBL" id="SLXK01000002">
    <property type="protein sequence ID" value="TCP31696.1"/>
    <property type="molecule type" value="Genomic_DNA"/>
</dbReference>
<dbReference type="PANTHER" id="PTHR34298:SF2">
    <property type="entry name" value="SEGREGATION AND CONDENSATION PROTEIN B"/>
    <property type="match status" value="1"/>
</dbReference>
<dbReference type="RefSeq" id="WP_132743331.1">
    <property type="nucleotide sequence ID" value="NZ_SLXK01000002.1"/>
</dbReference>
<dbReference type="InterPro" id="IPR005234">
    <property type="entry name" value="ScpB_csome_segregation"/>
</dbReference>
<dbReference type="Proteomes" id="UP000295416">
    <property type="component" value="Unassembled WGS sequence"/>
</dbReference>
<name>A0A4V2SNM1_9BACL</name>
<evidence type="ECO:0000256" key="1">
    <source>
        <dbReference type="ARBA" id="ARBA00022490"/>
    </source>
</evidence>
<organism evidence="6 7">
    <name type="scientific">Scopulibacillus darangshiensis</name>
    <dbReference type="NCBI Taxonomy" id="442528"/>
    <lineage>
        <taxon>Bacteria</taxon>
        <taxon>Bacillati</taxon>
        <taxon>Bacillota</taxon>
        <taxon>Bacilli</taxon>
        <taxon>Bacillales</taxon>
        <taxon>Sporolactobacillaceae</taxon>
        <taxon>Scopulibacillus</taxon>
    </lineage>
</organism>
<dbReference type="Pfam" id="PF04079">
    <property type="entry name" value="SMC_ScpB"/>
    <property type="match status" value="1"/>
</dbReference>
<comment type="subunit">
    <text evidence="5">Homodimer. Homodimerization may be required to stabilize the binding of ScpA to the Smc head domains. Component of a cohesin-like complex composed of ScpA, ScpB and the Smc homodimer, in which ScpA and ScpB bind to the head domain of Smc. The presence of the three proteins is required for the association of the complex with DNA.</text>
</comment>
<dbReference type="GO" id="GO:0051301">
    <property type="term" value="P:cell division"/>
    <property type="evidence" value="ECO:0007669"/>
    <property type="project" value="UniProtKB-KW"/>
</dbReference>
<dbReference type="HAMAP" id="MF_01804">
    <property type="entry name" value="ScpB"/>
    <property type="match status" value="1"/>
</dbReference>
<dbReference type="GO" id="GO:0006260">
    <property type="term" value="P:DNA replication"/>
    <property type="evidence" value="ECO:0007669"/>
    <property type="project" value="UniProtKB-UniRule"/>
</dbReference>
<accession>A0A4V2SNM1</accession>
<comment type="subcellular location">
    <subcellularLocation>
        <location evidence="5">Cytoplasm</location>
    </subcellularLocation>
    <text evidence="5">Associated with two foci at the outer edges of the nucleoid region in young cells, and at four foci within both cell halves in older cells.</text>
</comment>
<keyword evidence="2 5" id="KW-0132">Cell division</keyword>
<keyword evidence="1 5" id="KW-0963">Cytoplasm</keyword>
<comment type="function">
    <text evidence="5">Participates in chromosomal partition during cell division. May act via the formation of a condensin-like complex containing Smc and ScpA that pull DNA away from mid-cell into both cell halves.</text>
</comment>
<dbReference type="OrthoDB" id="9806226at2"/>
<dbReference type="GO" id="GO:0051304">
    <property type="term" value="P:chromosome separation"/>
    <property type="evidence" value="ECO:0007669"/>
    <property type="project" value="InterPro"/>
</dbReference>
<evidence type="ECO:0000256" key="3">
    <source>
        <dbReference type="ARBA" id="ARBA00022829"/>
    </source>
</evidence>
<dbReference type="SUPFAM" id="SSF46785">
    <property type="entry name" value="Winged helix' DNA-binding domain"/>
    <property type="match status" value="2"/>
</dbReference>